<dbReference type="Gene3D" id="2.60.120.330">
    <property type="entry name" value="B-lactam Antibiotic, Isopenicillin N Synthase, Chain"/>
    <property type="match status" value="2"/>
</dbReference>
<evidence type="ECO:0000259" key="4">
    <source>
        <dbReference type="Pfam" id="PF14226"/>
    </source>
</evidence>
<organism evidence="5 6">
    <name type="scientific">Camellia sinensis var. sinensis</name>
    <name type="common">China tea</name>
    <dbReference type="NCBI Taxonomy" id="542762"/>
    <lineage>
        <taxon>Eukaryota</taxon>
        <taxon>Viridiplantae</taxon>
        <taxon>Streptophyta</taxon>
        <taxon>Embryophyta</taxon>
        <taxon>Tracheophyta</taxon>
        <taxon>Spermatophyta</taxon>
        <taxon>Magnoliopsida</taxon>
        <taxon>eudicotyledons</taxon>
        <taxon>Gunneridae</taxon>
        <taxon>Pentapetalae</taxon>
        <taxon>asterids</taxon>
        <taxon>Ericales</taxon>
        <taxon>Theaceae</taxon>
        <taxon>Camellia</taxon>
    </lineage>
</organism>
<dbReference type="STRING" id="542762.A0A4S4D902"/>
<name>A0A4S4D902_CAMSN</name>
<evidence type="ECO:0000256" key="3">
    <source>
        <dbReference type="SAM" id="Phobius"/>
    </source>
</evidence>
<comment type="caution">
    <text evidence="5">The sequence shown here is derived from an EMBL/GenBank/DDBJ whole genome shotgun (WGS) entry which is preliminary data.</text>
</comment>
<accession>A0A4S4D902</accession>
<keyword evidence="6" id="KW-1185">Reference proteome</keyword>
<dbReference type="GO" id="GO:0046872">
    <property type="term" value="F:metal ion binding"/>
    <property type="evidence" value="ECO:0007669"/>
    <property type="project" value="UniProtKB-KW"/>
</dbReference>
<dbReference type="SUPFAM" id="SSF51197">
    <property type="entry name" value="Clavaminate synthase-like"/>
    <property type="match status" value="2"/>
</dbReference>
<keyword evidence="3" id="KW-1133">Transmembrane helix</keyword>
<evidence type="ECO:0000313" key="5">
    <source>
        <dbReference type="EMBL" id="THF98944.1"/>
    </source>
</evidence>
<dbReference type="Proteomes" id="UP000306102">
    <property type="component" value="Unassembled WGS sequence"/>
</dbReference>
<keyword evidence="2" id="KW-0408">Iron</keyword>
<dbReference type="InterPro" id="IPR027443">
    <property type="entry name" value="IPNS-like_sf"/>
</dbReference>
<keyword evidence="1" id="KW-0479">Metal-binding</keyword>
<gene>
    <name evidence="5" type="ORF">TEA_009116</name>
</gene>
<feature type="domain" description="Non-haem dioxygenase N-terminal" evidence="4">
    <location>
        <begin position="118"/>
        <end position="215"/>
    </location>
</feature>
<proteinExistence type="predicted"/>
<keyword evidence="3" id="KW-0812">Transmembrane</keyword>
<evidence type="ECO:0000313" key="6">
    <source>
        <dbReference type="Proteomes" id="UP000306102"/>
    </source>
</evidence>
<feature type="transmembrane region" description="Helical" evidence="3">
    <location>
        <begin position="12"/>
        <end position="32"/>
    </location>
</feature>
<sequence>MTSITVKAQALFRSTLPVSIMYFSLFVLPYMAEIFQQWQQPSLLLSPPSPRPKIGSDQDLFLGPVLLQELTLGLQAHSDMGAITLLIQDDVGDLQVLKDGEWVNVHSLSDAIVVILADLHAELDRACKDWGAFHVTNRGVPIQLLNEMRRVGVLFFEECPMAEKLRYSCDSNSFASEGYGSRLLVSSNDTALDWRDYFGHHTLPLSCRNPDRWPHFPPNYREVVAEYGDRMKVLAQRLLSLIYESLGLPSSRIKEAVGEFYQNITVSYYPPCPQPELSL</sequence>
<protein>
    <recommendedName>
        <fullName evidence="4">Non-haem dioxygenase N-terminal domain-containing protein</fullName>
    </recommendedName>
</protein>
<reference evidence="5 6" key="1">
    <citation type="journal article" date="2018" name="Proc. Natl. Acad. Sci. U.S.A.">
        <title>Draft genome sequence of Camellia sinensis var. sinensis provides insights into the evolution of the tea genome and tea quality.</title>
        <authorList>
            <person name="Wei C."/>
            <person name="Yang H."/>
            <person name="Wang S."/>
            <person name="Zhao J."/>
            <person name="Liu C."/>
            <person name="Gao L."/>
            <person name="Xia E."/>
            <person name="Lu Y."/>
            <person name="Tai Y."/>
            <person name="She G."/>
            <person name="Sun J."/>
            <person name="Cao H."/>
            <person name="Tong W."/>
            <person name="Gao Q."/>
            <person name="Li Y."/>
            <person name="Deng W."/>
            <person name="Jiang X."/>
            <person name="Wang W."/>
            <person name="Chen Q."/>
            <person name="Zhang S."/>
            <person name="Li H."/>
            <person name="Wu J."/>
            <person name="Wang P."/>
            <person name="Li P."/>
            <person name="Shi C."/>
            <person name="Zheng F."/>
            <person name="Jian J."/>
            <person name="Huang B."/>
            <person name="Shan D."/>
            <person name="Shi M."/>
            <person name="Fang C."/>
            <person name="Yue Y."/>
            <person name="Li F."/>
            <person name="Li D."/>
            <person name="Wei S."/>
            <person name="Han B."/>
            <person name="Jiang C."/>
            <person name="Yin Y."/>
            <person name="Xia T."/>
            <person name="Zhang Z."/>
            <person name="Bennetzen J.L."/>
            <person name="Zhao S."/>
            <person name="Wan X."/>
        </authorList>
    </citation>
    <scope>NUCLEOTIDE SEQUENCE [LARGE SCALE GENOMIC DNA]</scope>
    <source>
        <strain evidence="6">cv. Shuchazao</strain>
        <tissue evidence="5">Leaf</tissue>
    </source>
</reference>
<keyword evidence="3" id="KW-0472">Membrane</keyword>
<dbReference type="InterPro" id="IPR026992">
    <property type="entry name" value="DIOX_N"/>
</dbReference>
<evidence type="ECO:0000256" key="1">
    <source>
        <dbReference type="ARBA" id="ARBA00022723"/>
    </source>
</evidence>
<dbReference type="AlphaFoldDB" id="A0A4S4D902"/>
<dbReference type="InterPro" id="IPR050295">
    <property type="entry name" value="Plant_2OG-oxidoreductases"/>
</dbReference>
<evidence type="ECO:0000256" key="2">
    <source>
        <dbReference type="ARBA" id="ARBA00023004"/>
    </source>
</evidence>
<dbReference type="Pfam" id="PF14226">
    <property type="entry name" value="DIOX_N"/>
    <property type="match status" value="1"/>
</dbReference>
<dbReference type="PANTHER" id="PTHR47991">
    <property type="entry name" value="OXOGLUTARATE/IRON-DEPENDENT DIOXYGENASE"/>
    <property type="match status" value="1"/>
</dbReference>
<dbReference type="EMBL" id="SDRB02012111">
    <property type="protein sequence ID" value="THF98944.1"/>
    <property type="molecule type" value="Genomic_DNA"/>
</dbReference>